<dbReference type="EMBL" id="JBHTNU010000004">
    <property type="protein sequence ID" value="MFD1426525.1"/>
    <property type="molecule type" value="Genomic_DNA"/>
</dbReference>
<evidence type="ECO:0000259" key="15">
    <source>
        <dbReference type="PROSITE" id="PS51103"/>
    </source>
</evidence>
<keyword evidence="6" id="KW-0598">Phosphotransferase system</keyword>
<evidence type="ECO:0000256" key="9">
    <source>
        <dbReference type="ARBA" id="ARBA00022989"/>
    </source>
</evidence>
<evidence type="ECO:0000313" key="17">
    <source>
        <dbReference type="Proteomes" id="UP001597282"/>
    </source>
</evidence>
<dbReference type="PROSITE" id="PS51098">
    <property type="entry name" value="PTS_EIIB_TYPE_1"/>
    <property type="match status" value="1"/>
</dbReference>
<feature type="transmembrane region" description="Helical" evidence="12">
    <location>
        <begin position="250"/>
        <end position="268"/>
    </location>
</feature>
<feature type="transmembrane region" description="Helical" evidence="12">
    <location>
        <begin position="101"/>
        <end position="123"/>
    </location>
</feature>
<dbReference type="InterPro" id="IPR001127">
    <property type="entry name" value="PTS_EIIA_1_perm"/>
</dbReference>
<feature type="transmembrane region" description="Helical" evidence="12">
    <location>
        <begin position="280"/>
        <end position="303"/>
    </location>
</feature>
<dbReference type="Pfam" id="PF00367">
    <property type="entry name" value="PTS_EIIB"/>
    <property type="match status" value="1"/>
</dbReference>
<evidence type="ECO:0000256" key="11">
    <source>
        <dbReference type="PROSITE-ProRule" id="PRU00421"/>
    </source>
</evidence>
<evidence type="ECO:0000256" key="5">
    <source>
        <dbReference type="ARBA" id="ARBA00022679"/>
    </source>
</evidence>
<gene>
    <name evidence="16" type="ORF">ACFQ4Y_06175</name>
</gene>
<dbReference type="PROSITE" id="PS00371">
    <property type="entry name" value="PTS_EIIA_TYPE_1_HIS"/>
    <property type="match status" value="1"/>
</dbReference>
<keyword evidence="17" id="KW-1185">Reference proteome</keyword>
<evidence type="ECO:0000313" key="16">
    <source>
        <dbReference type="EMBL" id="MFD1426525.1"/>
    </source>
</evidence>
<evidence type="ECO:0000256" key="6">
    <source>
        <dbReference type="ARBA" id="ARBA00022683"/>
    </source>
</evidence>
<dbReference type="Proteomes" id="UP001597282">
    <property type="component" value="Unassembled WGS sequence"/>
</dbReference>
<dbReference type="InterPro" id="IPR018113">
    <property type="entry name" value="PTrfase_EIIB_Cys"/>
</dbReference>
<keyword evidence="10 12" id="KW-0472">Membrane</keyword>
<comment type="subcellular location">
    <subcellularLocation>
        <location evidence="1">Cell membrane</location>
        <topology evidence="1">Multi-pass membrane protein</topology>
    </subcellularLocation>
</comment>
<keyword evidence="9 12" id="KW-1133">Transmembrane helix</keyword>
<dbReference type="PROSITE" id="PS51103">
    <property type="entry name" value="PTS_EIIC_TYPE_1"/>
    <property type="match status" value="1"/>
</dbReference>
<protein>
    <submittedName>
        <fullName evidence="16">Glucose PTS transporter subunit IIA</fullName>
    </submittedName>
</protein>
<dbReference type="InterPro" id="IPR036878">
    <property type="entry name" value="Glu_permease_IIB"/>
</dbReference>
<dbReference type="NCBIfam" id="TIGR00830">
    <property type="entry name" value="PTBA"/>
    <property type="match status" value="1"/>
</dbReference>
<dbReference type="RefSeq" id="WP_380163689.1">
    <property type="nucleotide sequence ID" value="NZ_JBHTNU010000004.1"/>
</dbReference>
<dbReference type="SUPFAM" id="SSF51261">
    <property type="entry name" value="Duplicated hybrid motif"/>
    <property type="match status" value="1"/>
</dbReference>
<evidence type="ECO:0000259" key="13">
    <source>
        <dbReference type="PROSITE" id="PS51093"/>
    </source>
</evidence>
<sequence>MNHEEVAKEVIANIGGKENVNNAWHCMTRLRFNLKDKDKVNDEQLNKIPGIVGVTYQSDQLQIIIGTHVSDYFTPLSKLLGLENSENTQQEKGEKKGLISLFMDTVSGVFGPIVPAIAGAGMIKGLMAGLVALNLISDKTPTFQVIDMLASGVFTFLPFFVAASAAKIFKTNQYLAIAIAATIQFPTMTAAAEAGDLSQFLLFGFLPVPVFNYAGTVIPIIFAVLALSYIQRGVDRCLPKTLRTVFTPTFSLFIAGLLTLVVIGPIGIHLGNLLAAGVSWLFTISPILAGVIVGAIRPIAILTGLHHAMTPIALQNFANQGYDMLMPMMFMANMAIAGATAAIYTKVVSKEEKSIVVSSALSGLLGITEPALFGVLTKYKKAFIAATIGSSVASAFISFFGVRIYGYILSSIFSLPAYIGQYFIFAVLGILISIILSFALTYMMVPKPKQEEDSQEKGSQEKEMADEVALHSVTTGVGLPLEDVADQVFSTKLIGDGYAMKSNTGEIYSPVSGTVTTVFPTKHAIGISTENGIEILVHMGIDTVSLDGQGFDIFVKEGEHVTPQRKIAHMDLAALEHAKKDPTIVVVITNMDKIARFSDEKPLEGNQQPETILKKSDLVFTPLICIPTQGC</sequence>
<dbReference type="InterPro" id="IPR003352">
    <property type="entry name" value="PTS_EIIC"/>
</dbReference>
<proteinExistence type="predicted"/>
<dbReference type="InterPro" id="IPR001996">
    <property type="entry name" value="PTS_IIB_1"/>
</dbReference>
<dbReference type="PANTHER" id="PTHR30175">
    <property type="entry name" value="PHOSPHOTRANSFERASE SYSTEM TRANSPORT PROTEIN"/>
    <property type="match status" value="1"/>
</dbReference>
<feature type="domain" description="PTS EIIA type-1" evidence="13">
    <location>
        <begin position="486"/>
        <end position="590"/>
    </location>
</feature>
<evidence type="ECO:0000256" key="8">
    <source>
        <dbReference type="ARBA" id="ARBA00022777"/>
    </source>
</evidence>
<dbReference type="Gene3D" id="3.30.1360.60">
    <property type="entry name" value="Glucose permease domain IIB"/>
    <property type="match status" value="1"/>
</dbReference>
<evidence type="ECO:0000256" key="4">
    <source>
        <dbReference type="ARBA" id="ARBA00022597"/>
    </source>
</evidence>
<feature type="transmembrane region" description="Helical" evidence="12">
    <location>
        <begin position="324"/>
        <end position="344"/>
    </location>
</feature>
<feature type="transmembrane region" description="Helical" evidence="12">
    <location>
        <begin position="422"/>
        <end position="445"/>
    </location>
</feature>
<evidence type="ECO:0000256" key="2">
    <source>
        <dbReference type="ARBA" id="ARBA00022448"/>
    </source>
</evidence>
<feature type="transmembrane region" description="Helical" evidence="12">
    <location>
        <begin position="356"/>
        <end position="376"/>
    </location>
</feature>
<feature type="transmembrane region" description="Helical" evidence="12">
    <location>
        <begin position="143"/>
        <end position="162"/>
    </location>
</feature>
<feature type="transmembrane region" description="Helical" evidence="12">
    <location>
        <begin position="383"/>
        <end position="402"/>
    </location>
</feature>
<evidence type="ECO:0000256" key="7">
    <source>
        <dbReference type="ARBA" id="ARBA00022692"/>
    </source>
</evidence>
<evidence type="ECO:0000259" key="14">
    <source>
        <dbReference type="PROSITE" id="PS51098"/>
    </source>
</evidence>
<evidence type="ECO:0000256" key="3">
    <source>
        <dbReference type="ARBA" id="ARBA00022475"/>
    </source>
</evidence>
<organism evidence="16 17">
    <name type="scientific">Kroppenstedtia sanguinis</name>
    <dbReference type="NCBI Taxonomy" id="1380684"/>
    <lineage>
        <taxon>Bacteria</taxon>
        <taxon>Bacillati</taxon>
        <taxon>Bacillota</taxon>
        <taxon>Bacilli</taxon>
        <taxon>Bacillales</taxon>
        <taxon>Thermoactinomycetaceae</taxon>
        <taxon>Kroppenstedtia</taxon>
    </lineage>
</organism>
<evidence type="ECO:0000256" key="12">
    <source>
        <dbReference type="SAM" id="Phobius"/>
    </source>
</evidence>
<feature type="transmembrane region" description="Helical" evidence="12">
    <location>
        <begin position="174"/>
        <end position="191"/>
    </location>
</feature>
<dbReference type="InterPro" id="IPR011055">
    <property type="entry name" value="Dup_hybrid_motif"/>
</dbReference>
<dbReference type="PROSITE" id="PS01035">
    <property type="entry name" value="PTS_EIIB_TYPE_1_CYS"/>
    <property type="match status" value="1"/>
</dbReference>
<feature type="domain" description="PTS EIIC type-1" evidence="15">
    <location>
        <begin position="104"/>
        <end position="456"/>
    </location>
</feature>
<feature type="domain" description="PTS EIIB type-1" evidence="14">
    <location>
        <begin position="4"/>
        <end position="86"/>
    </location>
</feature>
<comment type="caution">
    <text evidence="16">The sequence shown here is derived from an EMBL/GenBank/DDBJ whole genome shotgun (WGS) entry which is preliminary data.</text>
</comment>
<feature type="transmembrane region" description="Helical" evidence="12">
    <location>
        <begin position="211"/>
        <end position="230"/>
    </location>
</feature>
<dbReference type="Gene3D" id="2.70.70.10">
    <property type="entry name" value="Glucose Permease (Domain IIA)"/>
    <property type="match status" value="1"/>
</dbReference>
<keyword evidence="8" id="KW-0418">Kinase</keyword>
<keyword evidence="5" id="KW-0808">Transferase</keyword>
<keyword evidence="7 12" id="KW-0812">Transmembrane</keyword>
<dbReference type="InterPro" id="IPR050558">
    <property type="entry name" value="PTS_Sugar-Specific_Components"/>
</dbReference>
<dbReference type="Pfam" id="PF02378">
    <property type="entry name" value="PTS_EIIC"/>
    <property type="match status" value="1"/>
</dbReference>
<accession>A0ABW4C9V0</accession>
<feature type="active site" description="Phosphocysteine intermediate; for EIIB activity" evidence="11">
    <location>
        <position position="26"/>
    </location>
</feature>
<name>A0ABW4C9V0_9BACL</name>
<dbReference type="CDD" id="cd00212">
    <property type="entry name" value="PTS_IIB_glc"/>
    <property type="match status" value="1"/>
</dbReference>
<dbReference type="InterPro" id="IPR013013">
    <property type="entry name" value="PTS_EIIC_1"/>
</dbReference>
<dbReference type="Pfam" id="PF00358">
    <property type="entry name" value="PTS_EIIA_1"/>
    <property type="match status" value="1"/>
</dbReference>
<reference evidence="17" key="1">
    <citation type="journal article" date="2019" name="Int. J. Syst. Evol. Microbiol.">
        <title>The Global Catalogue of Microorganisms (GCM) 10K type strain sequencing project: providing services to taxonomists for standard genome sequencing and annotation.</title>
        <authorList>
            <consortium name="The Broad Institute Genomics Platform"/>
            <consortium name="The Broad Institute Genome Sequencing Center for Infectious Disease"/>
            <person name="Wu L."/>
            <person name="Ma J."/>
        </authorList>
    </citation>
    <scope>NUCLEOTIDE SEQUENCE [LARGE SCALE GENOMIC DNA]</scope>
    <source>
        <strain evidence="17">S1</strain>
    </source>
</reference>
<evidence type="ECO:0000256" key="1">
    <source>
        <dbReference type="ARBA" id="ARBA00004651"/>
    </source>
</evidence>
<keyword evidence="3" id="KW-1003">Cell membrane</keyword>
<dbReference type="PROSITE" id="PS51093">
    <property type="entry name" value="PTS_EIIA_TYPE_1"/>
    <property type="match status" value="1"/>
</dbReference>
<dbReference type="PANTHER" id="PTHR30175:SF1">
    <property type="entry name" value="PTS SYSTEM ARBUTIN-, CELLOBIOSE-, AND SALICIN-SPECIFIC EIIBC COMPONENT-RELATED"/>
    <property type="match status" value="1"/>
</dbReference>
<dbReference type="SUPFAM" id="SSF55604">
    <property type="entry name" value="Glucose permease domain IIB"/>
    <property type="match status" value="1"/>
</dbReference>
<keyword evidence="2" id="KW-0813">Transport</keyword>
<keyword evidence="4" id="KW-0762">Sugar transport</keyword>
<evidence type="ECO:0000256" key="10">
    <source>
        <dbReference type="ARBA" id="ARBA00023136"/>
    </source>
</evidence>